<dbReference type="PANTHER" id="PTHR31225">
    <property type="entry name" value="OS04G0344100 PROTEIN-RELATED"/>
    <property type="match status" value="1"/>
</dbReference>
<dbReference type="CDD" id="cd00684">
    <property type="entry name" value="Terpene_cyclase_plant_C1"/>
    <property type="match status" value="2"/>
</dbReference>
<feature type="domain" description="Terpene synthase N-terminal" evidence="6">
    <location>
        <begin position="12"/>
        <end position="184"/>
    </location>
</feature>
<dbReference type="Pfam" id="PF01397">
    <property type="entry name" value="Terpene_synth"/>
    <property type="match status" value="2"/>
</dbReference>
<gene>
    <name evidence="8" type="ORF">DEO72_LG2g4182</name>
</gene>
<organism evidence="8 9">
    <name type="scientific">Vigna unguiculata</name>
    <name type="common">Cowpea</name>
    <dbReference type="NCBI Taxonomy" id="3917"/>
    <lineage>
        <taxon>Eukaryota</taxon>
        <taxon>Viridiplantae</taxon>
        <taxon>Streptophyta</taxon>
        <taxon>Embryophyta</taxon>
        <taxon>Tracheophyta</taxon>
        <taxon>Spermatophyta</taxon>
        <taxon>Magnoliopsida</taxon>
        <taxon>eudicotyledons</taxon>
        <taxon>Gunneridae</taxon>
        <taxon>Pentapetalae</taxon>
        <taxon>rosids</taxon>
        <taxon>fabids</taxon>
        <taxon>Fabales</taxon>
        <taxon>Fabaceae</taxon>
        <taxon>Papilionoideae</taxon>
        <taxon>50 kb inversion clade</taxon>
        <taxon>NPAAA clade</taxon>
        <taxon>indigoferoid/millettioid clade</taxon>
        <taxon>Phaseoleae</taxon>
        <taxon>Vigna</taxon>
    </lineage>
</organism>
<dbReference type="GO" id="GO:0080027">
    <property type="term" value="P:response to herbivore"/>
    <property type="evidence" value="ECO:0007669"/>
    <property type="project" value="UniProtKB-ARBA"/>
</dbReference>
<feature type="region of interest" description="Disordered" evidence="5">
    <location>
        <begin position="1"/>
        <end position="20"/>
    </location>
</feature>
<evidence type="ECO:0000256" key="1">
    <source>
        <dbReference type="ARBA" id="ARBA00001946"/>
    </source>
</evidence>
<dbReference type="InterPro" id="IPR036965">
    <property type="entry name" value="Terpene_synth_N_sf"/>
</dbReference>
<dbReference type="InterPro" id="IPR008930">
    <property type="entry name" value="Terpenoid_cyclase/PrenylTrfase"/>
</dbReference>
<comment type="cofactor">
    <cofactor evidence="1">
        <name>Mg(2+)</name>
        <dbReference type="ChEBI" id="CHEBI:18420"/>
    </cofactor>
</comment>
<dbReference type="PANTHER" id="PTHR31225:SF221">
    <property type="entry name" value="(-)-GERMACRENE D SYNTHASE"/>
    <property type="match status" value="1"/>
</dbReference>
<keyword evidence="9" id="KW-1185">Reference proteome</keyword>
<feature type="domain" description="Terpene synthase metal-binding" evidence="7">
    <location>
        <begin position="754"/>
        <end position="990"/>
    </location>
</feature>
<dbReference type="Gene3D" id="1.10.600.10">
    <property type="entry name" value="Farnesyl Diphosphate Synthase"/>
    <property type="match status" value="2"/>
</dbReference>
<keyword evidence="4" id="KW-0456">Lyase</keyword>
<evidence type="ECO:0000256" key="3">
    <source>
        <dbReference type="ARBA" id="ARBA00022842"/>
    </source>
</evidence>
<dbReference type="Pfam" id="PF03936">
    <property type="entry name" value="Terpene_synth_C"/>
    <property type="match status" value="2"/>
</dbReference>
<dbReference type="InterPro" id="IPR050148">
    <property type="entry name" value="Terpene_synthase-like"/>
</dbReference>
<dbReference type="SFLD" id="SFLDG01019">
    <property type="entry name" value="Terpene_Cyclase_Like_1_C_Termi"/>
    <property type="match status" value="2"/>
</dbReference>
<dbReference type="SFLD" id="SFLDS00005">
    <property type="entry name" value="Isoprenoid_Synthase_Type_I"/>
    <property type="match status" value="2"/>
</dbReference>
<dbReference type="EMBL" id="CP039346">
    <property type="protein sequence ID" value="QCD83835.1"/>
    <property type="molecule type" value="Genomic_DNA"/>
</dbReference>
<dbReference type="SUPFAM" id="SSF48239">
    <property type="entry name" value="Terpenoid cyclases/Protein prenyltransferases"/>
    <property type="match status" value="2"/>
</dbReference>
<evidence type="ECO:0000256" key="4">
    <source>
        <dbReference type="ARBA" id="ARBA00023239"/>
    </source>
</evidence>
<feature type="domain" description="Terpene synthase metal-binding" evidence="7">
    <location>
        <begin position="242"/>
        <end position="478"/>
    </location>
</feature>
<dbReference type="Proteomes" id="UP000501690">
    <property type="component" value="Linkage Group LG2"/>
</dbReference>
<dbReference type="SFLD" id="SFLDG01014">
    <property type="entry name" value="Terpene_Cyclase_Like_1_N-term"/>
    <property type="match status" value="2"/>
</dbReference>
<protein>
    <submittedName>
        <fullName evidence="8">Casbene synthase</fullName>
    </submittedName>
</protein>
<dbReference type="InterPro" id="IPR008949">
    <property type="entry name" value="Isoprenoid_synthase_dom_sf"/>
</dbReference>
<evidence type="ECO:0000313" key="8">
    <source>
        <dbReference type="EMBL" id="QCD83835.1"/>
    </source>
</evidence>
<dbReference type="GO" id="GO:0009611">
    <property type="term" value="P:response to wounding"/>
    <property type="evidence" value="ECO:0007669"/>
    <property type="project" value="UniProtKB-ARBA"/>
</dbReference>
<dbReference type="InterPro" id="IPR001906">
    <property type="entry name" value="Terpene_synth_N"/>
</dbReference>
<dbReference type="GO" id="GO:0010333">
    <property type="term" value="F:terpene synthase activity"/>
    <property type="evidence" value="ECO:0007669"/>
    <property type="project" value="InterPro"/>
</dbReference>
<keyword evidence="3" id="KW-0460">Magnesium</keyword>
<dbReference type="InterPro" id="IPR044814">
    <property type="entry name" value="Terpene_cyclase_plant_C1"/>
</dbReference>
<evidence type="ECO:0000259" key="7">
    <source>
        <dbReference type="Pfam" id="PF03936"/>
    </source>
</evidence>
<dbReference type="InterPro" id="IPR005630">
    <property type="entry name" value="Terpene_synthase_metal-bd"/>
</dbReference>
<evidence type="ECO:0000256" key="2">
    <source>
        <dbReference type="ARBA" id="ARBA00022723"/>
    </source>
</evidence>
<dbReference type="InterPro" id="IPR034741">
    <property type="entry name" value="Terpene_cyclase-like_1_C"/>
</dbReference>
<accession>A0A4D6L5W7</accession>
<dbReference type="Gene3D" id="1.50.10.130">
    <property type="entry name" value="Terpene synthase, N-terminal domain"/>
    <property type="match status" value="2"/>
</dbReference>
<evidence type="ECO:0000256" key="5">
    <source>
        <dbReference type="SAM" id="MobiDB-lite"/>
    </source>
</evidence>
<evidence type="ECO:0000259" key="6">
    <source>
        <dbReference type="Pfam" id="PF01397"/>
    </source>
</evidence>
<dbReference type="GO" id="GO:0000287">
    <property type="term" value="F:magnesium ion binding"/>
    <property type="evidence" value="ECO:0007669"/>
    <property type="project" value="InterPro"/>
</dbReference>
<evidence type="ECO:0000313" key="9">
    <source>
        <dbReference type="Proteomes" id="UP000501690"/>
    </source>
</evidence>
<dbReference type="AlphaFoldDB" id="A0A4D6L5W7"/>
<dbReference type="SUPFAM" id="SSF48576">
    <property type="entry name" value="Terpenoid synthases"/>
    <property type="match status" value="2"/>
</dbReference>
<dbReference type="FunFam" id="1.50.10.130:FF:000001">
    <property type="entry name" value="Isoprene synthase, chloroplastic"/>
    <property type="match status" value="2"/>
</dbReference>
<dbReference type="FunFam" id="1.10.600.10:FF:000007">
    <property type="entry name" value="Isoprene synthase, chloroplastic"/>
    <property type="match status" value="2"/>
</dbReference>
<sequence length="1047" mass="121863">MQESDSSIEQAKLLKEDESDSSIEQAKLLKEDVRKRLVSPIDDNNFSFKLNFIDSVQRLGVSYHFEQEIDSALCRIYEISTKDNDIIANNDDLYHTALLFRLLRQHGYRISPSVFFKFKDQSGKFKESLANDIEGMLCLYEAAQIRCHGEHVLEEAHNFSLEQLTQFMTTQLSCSLTTRVQHSLRQSLCRGLPRLEATYFMSFYEEYPSHDEKLLTFAKLDFNKLQELHLKEVSNLTKWWAKDLDVSSNLPFTRDRIVECYFWALGVYFEPQYSRWITAKLAALGTIIDDIYDAYGTIEELNLFTIAIDRWDTRCLVDLPKYMQVCYKAILDVYEEIEQEMRKQRKVFSIKYVKKEIKRLVHAQMAEATWCHSNHIPTLEEYMQVRILSSGYPMLITSSFLGMEDITEEILIWATNEPIIIAACTLMFRITDDIVGDEIEQERQHVVSSIQCYMKEHKISRKRAIEELLKLVENAWKDINDACLAPTQVPMKFLMCAVNFTRVADVFYKDEDTYTNAGGIMKDHIETLLVKKISIEQAKLLKEDVRKRLVSPIDDNNFSFKLNFIDSVQRLGVSYHFEQEIDSALCRIYEISTKDNDIIANNDDLYHTALLFRLLRQHGYRISPSIFCKFEDQTGKFKGSLTDDIEGMLSLYEATQLRCHGEDVLEEAHKFSLEQLTKSVTTQLSSSLAARVEHSLRQSLRRGLPRLEATYYMSFYEEDPSHDEKLLTFAKLDFNKLQEIHLEEVSSLTKWWAKDLDVSTNLPFTRDRITECCFWNIGVYFEPQYCRWITTKLTALASIIDDIYDAYGTIEELELFTNAVERWDICCLVDLPKYMQLCYKAILDVFEEIELEMRKEGKVYCIKYVKKEMKRLVQSHMAEARWCHSNHTPTLEEYMQVRRTSGGYPLLITASFLGMEDSTEQDLIWATNEPVIIAASAVVARISDDIVGDEIEQERQHVVSSIQCYMKDHKISRKCAIEELFKLVENAWKDINDACLAPTQVPMKILMRAVNFARVIDVLYKDEDIYTNAGGIMKDHIETLLVKKMSV</sequence>
<feature type="domain" description="Terpene synthase N-terminal" evidence="6">
    <location>
        <begin position="535"/>
        <end position="696"/>
    </location>
</feature>
<reference evidence="8 9" key="1">
    <citation type="submission" date="2019-04" db="EMBL/GenBank/DDBJ databases">
        <title>An improved genome assembly and genetic linkage map for asparagus bean, Vigna unguiculata ssp. sesquipedialis.</title>
        <authorList>
            <person name="Xia Q."/>
            <person name="Zhang R."/>
            <person name="Dong Y."/>
        </authorList>
    </citation>
    <scope>NUCLEOTIDE SEQUENCE [LARGE SCALE GENOMIC DNA]</scope>
    <source>
        <tissue evidence="8">Leaf</tissue>
    </source>
</reference>
<dbReference type="GO" id="GO:0016102">
    <property type="term" value="P:diterpenoid biosynthetic process"/>
    <property type="evidence" value="ECO:0007669"/>
    <property type="project" value="InterPro"/>
</dbReference>
<name>A0A4D6L5W7_VIGUN</name>
<keyword evidence="2" id="KW-0479">Metal-binding</keyword>
<proteinExistence type="predicted"/>